<comment type="function">
    <text evidence="5">Involved in rRNA-processing and ribosome biogenesis.</text>
</comment>
<feature type="domain" description="UTP23 sensor motif region" evidence="9">
    <location>
        <begin position="195"/>
        <end position="213"/>
    </location>
</feature>
<reference evidence="11 12" key="2">
    <citation type="journal article" date="2007" name="Genome Biol.">
        <title>Assembly of the Candida albicans genome into sixteen supercontigs aligned on the eight chromosomes.</title>
        <authorList>
            <person name="van het Hoog M."/>
            <person name="Rast T.J."/>
            <person name="Martchenko M."/>
            <person name="Grindle S."/>
            <person name="Dignard D."/>
            <person name="Hogues H."/>
            <person name="Cuomo C."/>
            <person name="Berriman M."/>
            <person name="Scherer S."/>
            <person name="Magee B.B."/>
            <person name="Whiteway M."/>
            <person name="Chibana H."/>
            <person name="Nantel A."/>
            <person name="Magee P.T."/>
        </authorList>
    </citation>
    <scope>GENOME REANNOTATION</scope>
    <source>
        <strain evidence="12">SC5314 / ATCC MYA-2876</strain>
    </source>
</reference>
<evidence type="ECO:0000256" key="2">
    <source>
        <dbReference type="ARBA" id="ARBA00022517"/>
    </source>
</evidence>
<dbReference type="VEuPathDB" id="FungiDB:CR_02420W_A"/>
<dbReference type="GO" id="GO:0070181">
    <property type="term" value="F:small ribosomal subunit rRNA binding"/>
    <property type="evidence" value="ECO:0000318"/>
    <property type="project" value="GO_Central"/>
</dbReference>
<sequence length="269" mass="30808">MRQKRAKAYKKQMSVYVHAFKFREPYQIIVDNELITTCQSASFDINKGFTRTIQAENKPMITQCCIQALYDTKNQPAIDIAKSFERRKCNHREAIDPSQCIESIVNIKGQNKHRYIVASQDLQLRKKLRKIPGVPLIYMNRSVMVMEPISDVSNQYNMNYESKKLTGGLNDIEAGKLEKQNEGEDGDGDESEVKKKKRKGPKEPNPLSVKKKKTDNATAASTNQEQKKKPNRRKRHGKSKAEEKEDQEQEQVNEATTNEDAQEAITATE</sequence>
<organism evidence="11 12">
    <name type="scientific">Candida albicans (strain SC5314 / ATCC MYA-2876)</name>
    <name type="common">Yeast</name>
    <dbReference type="NCBI Taxonomy" id="237561"/>
    <lineage>
        <taxon>Eukaryota</taxon>
        <taxon>Fungi</taxon>
        <taxon>Dikarya</taxon>
        <taxon>Ascomycota</taxon>
        <taxon>Saccharomycotina</taxon>
        <taxon>Pichiomycetes</taxon>
        <taxon>Debaryomycetaceae</taxon>
        <taxon>Candida/Lodderomyces clade</taxon>
        <taxon>Candida</taxon>
    </lineage>
</organism>
<dbReference type="FunCoup" id="A0A1D8PS68">
    <property type="interactions" value="1114"/>
</dbReference>
<keyword evidence="3" id="KW-0698">rRNA processing</keyword>
<dbReference type="OrthoDB" id="25675at2759"/>
<dbReference type="InParanoid" id="A0A1D8PS68"/>
<dbReference type="InterPro" id="IPR057776">
    <property type="entry name" value="UTP23_sensor"/>
</dbReference>
<dbReference type="SUPFAM" id="SSF88723">
    <property type="entry name" value="PIN domain-like"/>
    <property type="match status" value="1"/>
</dbReference>
<dbReference type="EMBL" id="CP017630">
    <property type="protein sequence ID" value="AOW30989.1"/>
    <property type="molecule type" value="Genomic_DNA"/>
</dbReference>
<keyword evidence="2" id="KW-0690">Ribosome biogenesis</keyword>
<feature type="compositionally biased region" description="Basic residues" evidence="8">
    <location>
        <begin position="229"/>
        <end position="238"/>
    </location>
</feature>
<evidence type="ECO:0000259" key="9">
    <source>
        <dbReference type="Pfam" id="PF24779"/>
    </source>
</evidence>
<dbReference type="GO" id="GO:0000447">
    <property type="term" value="P:endonucleolytic cleavage in ITS1 to separate SSU-rRNA from 5.8S rRNA and LSU-rRNA from tricistronic rRNA transcript (SSU-rRNA, 5.8S rRNA, LSU-rRNA)"/>
    <property type="evidence" value="ECO:0007669"/>
    <property type="project" value="EnsemblFungi"/>
</dbReference>
<protein>
    <recommendedName>
        <fullName evidence="7">U three protein 23</fullName>
    </recommendedName>
</protein>
<dbReference type="Pfam" id="PF24779">
    <property type="entry name" value="UTP23_sensor"/>
    <property type="match status" value="1"/>
</dbReference>
<feature type="compositionally biased region" description="Polar residues" evidence="8">
    <location>
        <begin position="255"/>
        <end position="269"/>
    </location>
</feature>
<comment type="similarity">
    <text evidence="6">Belongs to the UTP23/FCF1 family. UTP23 subfamily.</text>
</comment>
<evidence type="ECO:0000313" key="11">
    <source>
        <dbReference type="EMBL" id="AOW30989.1"/>
    </source>
</evidence>
<dbReference type="GO" id="GO:0005730">
    <property type="term" value="C:nucleolus"/>
    <property type="evidence" value="ECO:0000318"/>
    <property type="project" value="GO_Central"/>
</dbReference>
<dbReference type="GeneID" id="3644926"/>
<evidence type="ECO:0000256" key="3">
    <source>
        <dbReference type="ARBA" id="ARBA00022552"/>
    </source>
</evidence>
<dbReference type="PANTHER" id="PTHR12416">
    <property type="entry name" value="RRNA-PROCESSING PROTEIN UTP23 HOMOLOG"/>
    <property type="match status" value="1"/>
</dbReference>
<dbReference type="Proteomes" id="UP000000559">
    <property type="component" value="Chromosome R"/>
</dbReference>
<evidence type="ECO:0000256" key="8">
    <source>
        <dbReference type="SAM" id="MobiDB-lite"/>
    </source>
</evidence>
<dbReference type="FunFam" id="3.40.50.1010:FF:000006">
    <property type="entry name" value="rRNA-processing protein UTP23 homolog"/>
    <property type="match status" value="1"/>
</dbReference>
<dbReference type="GO" id="GO:0032040">
    <property type="term" value="C:small-subunit processome"/>
    <property type="evidence" value="ECO:0000318"/>
    <property type="project" value="GO_Central"/>
</dbReference>
<dbReference type="CDD" id="cd09865">
    <property type="entry name" value="PIN_ScUtp23p-like"/>
    <property type="match status" value="1"/>
</dbReference>
<evidence type="ECO:0000256" key="6">
    <source>
        <dbReference type="ARBA" id="ARBA00038503"/>
    </source>
</evidence>
<name>A0A1D8PS68_CANAL</name>
<keyword evidence="4" id="KW-0539">Nucleus</keyword>
<evidence type="ECO:0000256" key="4">
    <source>
        <dbReference type="ARBA" id="ARBA00023242"/>
    </source>
</evidence>
<accession>A0A1D8PS68</accession>
<dbReference type="Pfam" id="PF04900">
    <property type="entry name" value="Fcf1"/>
    <property type="match status" value="1"/>
</dbReference>
<dbReference type="GO" id="GO:0000472">
    <property type="term" value="P:endonucleolytic cleavage to generate mature 5'-end of SSU-rRNA from (SSU-rRNA, 5.8S rRNA, LSU-rRNA)"/>
    <property type="evidence" value="ECO:0007669"/>
    <property type="project" value="EnsemblFungi"/>
</dbReference>
<proteinExistence type="inferred from homology"/>
<dbReference type="RefSeq" id="XP_713413.2">
    <property type="nucleotide sequence ID" value="XM_708320.2"/>
</dbReference>
<feature type="region of interest" description="Disordered" evidence="8">
    <location>
        <begin position="177"/>
        <end position="269"/>
    </location>
</feature>
<dbReference type="CGD" id="CAL0000197728">
    <property type="gene designation" value="orf19.11208"/>
</dbReference>
<reference evidence="11 12" key="1">
    <citation type="journal article" date="2004" name="Proc. Natl. Acad. Sci. U.S.A.">
        <title>The diploid genome sequence of Candida albicans.</title>
        <authorList>
            <person name="Jones T."/>
            <person name="Federspiel N.A."/>
            <person name="Chibana H."/>
            <person name="Dungan J."/>
            <person name="Kalman S."/>
            <person name="Magee B.B."/>
            <person name="Newport G."/>
            <person name="Thorstenson Y.R."/>
            <person name="Agabian N."/>
            <person name="Magee P.T."/>
            <person name="Davis R.W."/>
            <person name="Scherer S."/>
        </authorList>
    </citation>
    <scope>NUCLEOTIDE SEQUENCE [LARGE SCALE GENOMIC DNA]</scope>
    <source>
        <strain evidence="12">SC5314 / ATCC MYA-2876</strain>
    </source>
</reference>
<dbReference type="KEGG" id="cal:CAALFM_CR02420WA"/>
<dbReference type="InterPro" id="IPR029060">
    <property type="entry name" value="PIN-like_dom_sf"/>
</dbReference>
<dbReference type="InterPro" id="IPR006984">
    <property type="entry name" value="Fcf1/UTP23"/>
</dbReference>
<gene>
    <name evidence="11" type="ordered locus">CAALFM_CR02420WA</name>
    <name evidence="10" type="ordered locus">orf19.11208</name>
</gene>
<dbReference type="Gene3D" id="3.40.50.1010">
    <property type="entry name" value="5'-nuclease"/>
    <property type="match status" value="1"/>
</dbReference>
<dbReference type="STRING" id="237561.A0A1D8PS68"/>
<dbReference type="SMR" id="A0A1D8PS68"/>
<evidence type="ECO:0000313" key="10">
    <source>
        <dbReference type="CGD" id="CAL0000197728"/>
    </source>
</evidence>
<dbReference type="AlphaFoldDB" id="A0A1D8PS68"/>
<evidence type="ECO:0000313" key="12">
    <source>
        <dbReference type="Proteomes" id="UP000000559"/>
    </source>
</evidence>
<evidence type="ECO:0000256" key="5">
    <source>
        <dbReference type="ARBA" id="ARBA00037300"/>
    </source>
</evidence>
<reference evidence="11 12" key="3">
    <citation type="journal article" date="2013" name="Genome Biol.">
        <title>Assembly of a phased diploid Candida albicans genome facilitates allele-specific measurements and provides a simple model for repeat and indel structure.</title>
        <authorList>
            <person name="Muzzey D."/>
            <person name="Schwartz K."/>
            <person name="Weissman J.S."/>
            <person name="Sherlock G."/>
        </authorList>
    </citation>
    <scope>NUCLEOTIDE SEQUENCE [LARGE SCALE GENOMIC DNA]</scope>
    <source>
        <strain evidence="12">SC5314 / ATCC MYA-2876</strain>
    </source>
</reference>
<comment type="subcellular location">
    <subcellularLocation>
        <location evidence="1">Nucleus</location>
        <location evidence="1">Nucleolus</location>
    </subcellularLocation>
</comment>
<dbReference type="eggNOG" id="KOG3164">
    <property type="taxonomic scope" value="Eukaryota"/>
</dbReference>
<dbReference type="GO" id="GO:0000480">
    <property type="term" value="P:endonucleolytic cleavage in 5'-ETS of tricistronic rRNA transcript (SSU-rRNA, 5.8S rRNA, LSU-rRNA)"/>
    <property type="evidence" value="ECO:0007669"/>
    <property type="project" value="EnsemblFungi"/>
</dbReference>
<keyword evidence="12" id="KW-1185">Reference proteome</keyword>
<evidence type="ECO:0000256" key="7">
    <source>
        <dbReference type="ARBA" id="ARBA00076388"/>
    </source>
</evidence>
<evidence type="ECO:0000256" key="1">
    <source>
        <dbReference type="ARBA" id="ARBA00004604"/>
    </source>
</evidence>